<name>A0A0K0L9C8_9CAUD</name>
<dbReference type="RefSeq" id="YP_009205986.1">
    <property type="nucleotide sequence ID" value="NC_028882.1"/>
</dbReference>
<accession>A0A0K0L9C8</accession>
<organism evidence="1 2">
    <name type="scientific">Pseudomonas phage vB_PaeM_PS24</name>
    <dbReference type="NCBI Taxonomy" id="1542092"/>
    <lineage>
        <taxon>Viruses</taxon>
        <taxon>Duplodnaviria</taxon>
        <taxon>Heunggongvirae</taxon>
        <taxon>Uroviricota</taxon>
        <taxon>Caudoviricetes</taxon>
        <taxon>Vandenendeviridae</taxon>
        <taxon>Nankokuvirus</taxon>
        <taxon>Nankokuvirus PS24</taxon>
    </lineage>
</organism>
<evidence type="ECO:0000313" key="1">
    <source>
        <dbReference type="EMBL" id="AIW01726.1"/>
    </source>
</evidence>
<reference evidence="2" key="1">
    <citation type="submission" date="2014-08" db="EMBL/GenBank/DDBJ databases">
        <authorList>
            <person name="Gozdek A."/>
            <person name="Dabrowski K."/>
            <person name="Lobocka M."/>
        </authorList>
    </citation>
    <scope>NUCLEOTIDE SEQUENCE [LARGE SCALE GENOMIC DNA]</scope>
</reference>
<dbReference type="Proteomes" id="UP000203203">
    <property type="component" value="Segment"/>
</dbReference>
<protein>
    <submittedName>
        <fullName evidence="1">Uncharacterized protein</fullName>
    </submittedName>
</protein>
<gene>
    <name evidence="1" type="ORF">vB_PaeM_PS2400021</name>
</gene>
<keyword evidence="2" id="KW-1185">Reference proteome</keyword>
<dbReference type="GeneID" id="26632600"/>
<evidence type="ECO:0000313" key="2">
    <source>
        <dbReference type="Proteomes" id="UP000203203"/>
    </source>
</evidence>
<sequence length="122" mass="14034">MSEKGMILAKYTGLLCGVKVLQHQGDKVRVKVVDEKRPKWVDLSSGSYKLFNDTEEAIQWIEALNDESESHMREYFENGCLCILRDKTMEKAPASMPDEDAVKFYMDNCKCSRHPDHGFRKG</sequence>
<proteinExistence type="predicted"/>
<dbReference type="EMBL" id="KM434186">
    <property type="protein sequence ID" value="AIW01726.1"/>
    <property type="molecule type" value="Genomic_DNA"/>
</dbReference>
<dbReference type="KEGG" id="vg:26632600"/>